<dbReference type="EMBL" id="PHQY01000646">
    <property type="protein sequence ID" value="PJO42921.1"/>
    <property type="molecule type" value="Genomic_DNA"/>
</dbReference>
<dbReference type="Gene3D" id="2.40.50.140">
    <property type="entry name" value="Nucleic acid-binding proteins"/>
    <property type="match status" value="1"/>
</dbReference>
<evidence type="ECO:0000313" key="2">
    <source>
        <dbReference type="EMBL" id="PJO42921.1"/>
    </source>
</evidence>
<protein>
    <recommendedName>
        <fullName evidence="4">Single-stranded DNA-binding protein</fullName>
    </recommendedName>
</protein>
<dbReference type="InterPro" id="IPR000424">
    <property type="entry name" value="Primosome_PriB/ssb"/>
</dbReference>
<dbReference type="InterPro" id="IPR012340">
    <property type="entry name" value="NA-bd_OB-fold"/>
</dbReference>
<name>A0A2M9Q4C6_9BACI</name>
<evidence type="ECO:0008006" key="4">
    <source>
        <dbReference type="Google" id="ProtNLM"/>
    </source>
</evidence>
<organism evidence="2 3">
    <name type="scientific">Lysinibacillus xylanilyticus</name>
    <dbReference type="NCBI Taxonomy" id="582475"/>
    <lineage>
        <taxon>Bacteria</taxon>
        <taxon>Bacillati</taxon>
        <taxon>Bacillota</taxon>
        <taxon>Bacilli</taxon>
        <taxon>Bacillales</taxon>
        <taxon>Bacillaceae</taxon>
        <taxon>Lysinibacillus</taxon>
    </lineage>
</organism>
<reference evidence="2 3" key="1">
    <citation type="submission" date="2017-11" db="EMBL/GenBank/DDBJ databases">
        <title>Bacterial isolate from king chilli rhizosphere.</title>
        <authorList>
            <person name="Takhelmayum P."/>
            <person name="Sarangthem I."/>
        </authorList>
    </citation>
    <scope>NUCLEOTIDE SEQUENCE [LARGE SCALE GENOMIC DNA]</scope>
    <source>
        <strain evidence="3">t26</strain>
    </source>
</reference>
<keyword evidence="1" id="KW-0238">DNA-binding</keyword>
<sequence length="70" mass="8193">MLKCLFLFTSFKLIDRPPLRAVNRTFQKQQGDREADFISCQVWRKQAENLANFMKKGYLIGLEGRIQNGI</sequence>
<accession>A0A2M9Q4C6</accession>
<dbReference type="CDD" id="cd04496">
    <property type="entry name" value="SSB_OBF"/>
    <property type="match status" value="1"/>
</dbReference>
<dbReference type="Pfam" id="PF00436">
    <property type="entry name" value="SSB"/>
    <property type="match status" value="1"/>
</dbReference>
<gene>
    <name evidence="2" type="ORF">CWD94_14160</name>
</gene>
<dbReference type="GO" id="GO:0003697">
    <property type="term" value="F:single-stranded DNA binding"/>
    <property type="evidence" value="ECO:0007669"/>
    <property type="project" value="InterPro"/>
</dbReference>
<evidence type="ECO:0000313" key="3">
    <source>
        <dbReference type="Proteomes" id="UP000232101"/>
    </source>
</evidence>
<evidence type="ECO:0000256" key="1">
    <source>
        <dbReference type="ARBA" id="ARBA00023125"/>
    </source>
</evidence>
<proteinExistence type="predicted"/>
<dbReference type="AlphaFoldDB" id="A0A2M9Q4C6"/>
<comment type="caution">
    <text evidence="2">The sequence shown here is derived from an EMBL/GenBank/DDBJ whole genome shotgun (WGS) entry which is preliminary data.</text>
</comment>
<dbReference type="Proteomes" id="UP000232101">
    <property type="component" value="Unassembled WGS sequence"/>
</dbReference>
<dbReference type="SUPFAM" id="SSF50249">
    <property type="entry name" value="Nucleic acid-binding proteins"/>
    <property type="match status" value="1"/>
</dbReference>